<proteinExistence type="evidence at transcript level"/>
<name>I3T3B2_MEDTR</name>
<evidence type="ECO:0000313" key="1">
    <source>
        <dbReference type="EMBL" id="AFK47004.1"/>
    </source>
</evidence>
<reference evidence="1" key="1">
    <citation type="submission" date="2012-05" db="EMBL/GenBank/DDBJ databases">
        <authorList>
            <person name="Krishnakumar V."/>
            <person name="Cheung F."/>
            <person name="Xiao Y."/>
            <person name="Chan A."/>
            <person name="Moskal W.A."/>
            <person name="Town C.D."/>
        </authorList>
    </citation>
    <scope>NUCLEOTIDE SEQUENCE</scope>
</reference>
<protein>
    <submittedName>
        <fullName evidence="1">Uncharacterized protein</fullName>
    </submittedName>
</protein>
<accession>I3T3B2</accession>
<dbReference type="AlphaFoldDB" id="I3T3B2"/>
<sequence length="66" mass="7867">MLLHLGYFFTIHIAMNLLEIWLKFGETYLHCIGLPPFAMMSWVRKPFLICCFATIFTTTYMTRQRS</sequence>
<organism evidence="1">
    <name type="scientific">Medicago truncatula</name>
    <name type="common">Barrel medic</name>
    <name type="synonym">Medicago tribuloides</name>
    <dbReference type="NCBI Taxonomy" id="3880"/>
    <lineage>
        <taxon>Eukaryota</taxon>
        <taxon>Viridiplantae</taxon>
        <taxon>Streptophyta</taxon>
        <taxon>Embryophyta</taxon>
        <taxon>Tracheophyta</taxon>
        <taxon>Spermatophyta</taxon>
        <taxon>Magnoliopsida</taxon>
        <taxon>eudicotyledons</taxon>
        <taxon>Gunneridae</taxon>
        <taxon>Pentapetalae</taxon>
        <taxon>rosids</taxon>
        <taxon>fabids</taxon>
        <taxon>Fabales</taxon>
        <taxon>Fabaceae</taxon>
        <taxon>Papilionoideae</taxon>
        <taxon>50 kb inversion clade</taxon>
        <taxon>NPAAA clade</taxon>
        <taxon>Hologalegina</taxon>
        <taxon>IRL clade</taxon>
        <taxon>Trifolieae</taxon>
        <taxon>Medicago</taxon>
    </lineage>
</organism>
<dbReference type="EMBL" id="BT147210">
    <property type="protein sequence ID" value="AFK47004.1"/>
    <property type="molecule type" value="mRNA"/>
</dbReference>